<dbReference type="Proteomes" id="UP001152795">
    <property type="component" value="Unassembled WGS sequence"/>
</dbReference>
<comment type="caution">
    <text evidence="1">The sequence shown here is derived from an EMBL/GenBank/DDBJ whole genome shotgun (WGS) entry which is preliminary data.</text>
</comment>
<evidence type="ECO:0000313" key="1">
    <source>
        <dbReference type="EMBL" id="CAB3995198.1"/>
    </source>
</evidence>
<dbReference type="OrthoDB" id="5989609at2759"/>
<accession>A0A7D9HYV4</accession>
<gene>
    <name evidence="1" type="ORF">PACLA_8A069923</name>
</gene>
<organism evidence="1 2">
    <name type="scientific">Paramuricea clavata</name>
    <name type="common">Red gorgonian</name>
    <name type="synonym">Violescent sea-whip</name>
    <dbReference type="NCBI Taxonomy" id="317549"/>
    <lineage>
        <taxon>Eukaryota</taxon>
        <taxon>Metazoa</taxon>
        <taxon>Cnidaria</taxon>
        <taxon>Anthozoa</taxon>
        <taxon>Octocorallia</taxon>
        <taxon>Malacalcyonacea</taxon>
        <taxon>Plexauridae</taxon>
        <taxon>Paramuricea</taxon>
    </lineage>
</organism>
<dbReference type="AlphaFoldDB" id="A0A7D9HYV4"/>
<sequence length="177" mass="20255">MLWSFVCAEEVTQLSAIPRSKTARRKPDLIEIGLFVCCVSPTTTIPTEATTESPKRMRKFRIRTLRTRSRFSTIGWLPVAERRQFQVLLSAFKALYFNNWPEYIKVDQYVPGRTLRSSSQIQLEVPTESGTFQDSAAAAFNSLADSLQNCKDFNFFRTSVKVYLTDLAHERLGPGYK</sequence>
<keyword evidence="2" id="KW-1185">Reference proteome</keyword>
<dbReference type="EMBL" id="CACRXK020002618">
    <property type="protein sequence ID" value="CAB3995198.1"/>
    <property type="molecule type" value="Genomic_DNA"/>
</dbReference>
<protein>
    <submittedName>
        <fullName evidence="1">Uncharacterized protein</fullName>
    </submittedName>
</protein>
<name>A0A7D9HYV4_PARCT</name>
<proteinExistence type="predicted"/>
<reference evidence="1" key="1">
    <citation type="submission" date="2020-04" db="EMBL/GenBank/DDBJ databases">
        <authorList>
            <person name="Alioto T."/>
            <person name="Alioto T."/>
            <person name="Gomez Garrido J."/>
        </authorList>
    </citation>
    <scope>NUCLEOTIDE SEQUENCE</scope>
    <source>
        <strain evidence="1">A484AB</strain>
    </source>
</reference>
<evidence type="ECO:0000313" key="2">
    <source>
        <dbReference type="Proteomes" id="UP001152795"/>
    </source>
</evidence>